<keyword evidence="3" id="KW-1185">Reference proteome</keyword>
<dbReference type="EMBL" id="CAJOBC010135179">
    <property type="protein sequence ID" value="CAF4626464.1"/>
    <property type="molecule type" value="Genomic_DNA"/>
</dbReference>
<name>A0A816FVG9_9BILA</name>
<sequence>YLSLNLQIDQFIDGERLAKKLLSKLTKLKVFH</sequence>
<dbReference type="Proteomes" id="UP000681722">
    <property type="component" value="Unassembled WGS sequence"/>
</dbReference>
<protein>
    <submittedName>
        <fullName evidence="1">Uncharacterized protein</fullName>
    </submittedName>
</protein>
<gene>
    <name evidence="1" type="ORF">GPM918_LOCUS46154</name>
    <name evidence="2" type="ORF">SRO942_LOCUS49705</name>
</gene>
<feature type="non-terminal residue" evidence="1">
    <location>
        <position position="32"/>
    </location>
</feature>
<dbReference type="AlphaFoldDB" id="A0A816FVG9"/>
<evidence type="ECO:0000313" key="2">
    <source>
        <dbReference type="EMBL" id="CAF4626464.1"/>
    </source>
</evidence>
<accession>A0A816FVG9</accession>
<dbReference type="Proteomes" id="UP000663829">
    <property type="component" value="Unassembled WGS sequence"/>
</dbReference>
<reference evidence="1" key="1">
    <citation type="submission" date="2021-02" db="EMBL/GenBank/DDBJ databases">
        <authorList>
            <person name="Nowell W R."/>
        </authorList>
    </citation>
    <scope>NUCLEOTIDE SEQUENCE</scope>
</reference>
<proteinExistence type="predicted"/>
<evidence type="ECO:0000313" key="3">
    <source>
        <dbReference type="Proteomes" id="UP000663829"/>
    </source>
</evidence>
<dbReference type="EMBL" id="CAJNOQ010058506">
    <property type="protein sequence ID" value="CAF1666277.1"/>
    <property type="molecule type" value="Genomic_DNA"/>
</dbReference>
<comment type="caution">
    <text evidence="1">The sequence shown here is derived from an EMBL/GenBank/DDBJ whole genome shotgun (WGS) entry which is preliminary data.</text>
</comment>
<evidence type="ECO:0000313" key="1">
    <source>
        <dbReference type="EMBL" id="CAF1666277.1"/>
    </source>
</evidence>
<organism evidence="1 3">
    <name type="scientific">Didymodactylos carnosus</name>
    <dbReference type="NCBI Taxonomy" id="1234261"/>
    <lineage>
        <taxon>Eukaryota</taxon>
        <taxon>Metazoa</taxon>
        <taxon>Spiralia</taxon>
        <taxon>Gnathifera</taxon>
        <taxon>Rotifera</taxon>
        <taxon>Eurotatoria</taxon>
        <taxon>Bdelloidea</taxon>
        <taxon>Philodinida</taxon>
        <taxon>Philodinidae</taxon>
        <taxon>Didymodactylos</taxon>
    </lineage>
</organism>
<feature type="non-terminal residue" evidence="1">
    <location>
        <position position="1"/>
    </location>
</feature>